<evidence type="ECO:0008006" key="5">
    <source>
        <dbReference type="Google" id="ProtNLM"/>
    </source>
</evidence>
<evidence type="ECO:0000313" key="4">
    <source>
        <dbReference type="Proteomes" id="UP000271974"/>
    </source>
</evidence>
<evidence type="ECO:0000313" key="3">
    <source>
        <dbReference type="EMBL" id="RUS89939.1"/>
    </source>
</evidence>
<feature type="region of interest" description="Disordered" evidence="1">
    <location>
        <begin position="84"/>
        <end position="116"/>
    </location>
</feature>
<feature type="signal peptide" evidence="2">
    <location>
        <begin position="1"/>
        <end position="24"/>
    </location>
</feature>
<reference evidence="3 4" key="1">
    <citation type="submission" date="2019-01" db="EMBL/GenBank/DDBJ databases">
        <title>A draft genome assembly of the solar-powered sea slug Elysia chlorotica.</title>
        <authorList>
            <person name="Cai H."/>
            <person name="Li Q."/>
            <person name="Fang X."/>
            <person name="Li J."/>
            <person name="Curtis N.E."/>
            <person name="Altenburger A."/>
            <person name="Shibata T."/>
            <person name="Feng M."/>
            <person name="Maeda T."/>
            <person name="Schwartz J.A."/>
            <person name="Shigenobu S."/>
            <person name="Lundholm N."/>
            <person name="Nishiyama T."/>
            <person name="Yang H."/>
            <person name="Hasebe M."/>
            <person name="Li S."/>
            <person name="Pierce S.K."/>
            <person name="Wang J."/>
        </authorList>
    </citation>
    <scope>NUCLEOTIDE SEQUENCE [LARGE SCALE GENOMIC DNA]</scope>
    <source>
        <strain evidence="3">EC2010</strain>
        <tissue evidence="3">Whole organism of an adult</tissue>
    </source>
</reference>
<keyword evidence="4" id="KW-1185">Reference proteome</keyword>
<keyword evidence="2" id="KW-0732">Signal</keyword>
<dbReference type="EMBL" id="RQTK01000044">
    <property type="protein sequence ID" value="RUS89939.1"/>
    <property type="molecule type" value="Genomic_DNA"/>
</dbReference>
<proteinExistence type="predicted"/>
<feature type="compositionally biased region" description="Basic residues" evidence="1">
    <location>
        <begin position="86"/>
        <end position="116"/>
    </location>
</feature>
<dbReference type="Proteomes" id="UP000271974">
    <property type="component" value="Unassembled WGS sequence"/>
</dbReference>
<comment type="caution">
    <text evidence="3">The sequence shown here is derived from an EMBL/GenBank/DDBJ whole genome shotgun (WGS) entry which is preliminary data.</text>
</comment>
<dbReference type="AlphaFoldDB" id="A0A433U810"/>
<accession>A0A433U810</accession>
<gene>
    <name evidence="3" type="ORF">EGW08_002291</name>
</gene>
<sequence>MDATKALCLVCLLVMSLAAQWSLALPLVQGGAGDISLALDPPFRLARSAKQVETADPAHLAPHQAFLSRMRRSLAQMYAGSLQYNSHHHSGRRRERRMHHRHHRHHRRHRGRVVDA</sequence>
<organism evidence="3 4">
    <name type="scientific">Elysia chlorotica</name>
    <name type="common">Eastern emerald elysia</name>
    <name type="synonym">Sea slug</name>
    <dbReference type="NCBI Taxonomy" id="188477"/>
    <lineage>
        <taxon>Eukaryota</taxon>
        <taxon>Metazoa</taxon>
        <taxon>Spiralia</taxon>
        <taxon>Lophotrochozoa</taxon>
        <taxon>Mollusca</taxon>
        <taxon>Gastropoda</taxon>
        <taxon>Heterobranchia</taxon>
        <taxon>Euthyneura</taxon>
        <taxon>Panpulmonata</taxon>
        <taxon>Sacoglossa</taxon>
        <taxon>Placobranchoidea</taxon>
        <taxon>Plakobranchidae</taxon>
        <taxon>Elysia</taxon>
    </lineage>
</organism>
<protein>
    <recommendedName>
        <fullName evidence="5">Corticotropin-releasing factor domain-containing protein</fullName>
    </recommendedName>
</protein>
<name>A0A433U810_ELYCH</name>
<feature type="chain" id="PRO_5019382093" description="Corticotropin-releasing factor domain-containing protein" evidence="2">
    <location>
        <begin position="25"/>
        <end position="116"/>
    </location>
</feature>
<evidence type="ECO:0000256" key="2">
    <source>
        <dbReference type="SAM" id="SignalP"/>
    </source>
</evidence>
<evidence type="ECO:0000256" key="1">
    <source>
        <dbReference type="SAM" id="MobiDB-lite"/>
    </source>
</evidence>